<accession>A0ABP8MDB4</accession>
<dbReference type="PANTHER" id="PTHR47466:SF1">
    <property type="entry name" value="METALLOPROTEASE MEP1 (AFU_ORTHOLOGUE AFUA_1G07730)-RELATED"/>
    <property type="match status" value="1"/>
</dbReference>
<keyword evidence="5" id="KW-0378">Hydrolase</keyword>
<dbReference type="InterPro" id="IPR035986">
    <property type="entry name" value="PKD_dom_sf"/>
</dbReference>
<keyword evidence="4" id="KW-0732">Signal</keyword>
<evidence type="ECO:0000256" key="7">
    <source>
        <dbReference type="ARBA" id="ARBA00023049"/>
    </source>
</evidence>
<feature type="domain" description="Secretion system C-terminal sorting" evidence="10">
    <location>
        <begin position="837"/>
        <end position="912"/>
    </location>
</feature>
<evidence type="ECO:0000256" key="3">
    <source>
        <dbReference type="ARBA" id="ARBA00022723"/>
    </source>
</evidence>
<evidence type="ECO:0000256" key="1">
    <source>
        <dbReference type="ARBA" id="ARBA00008721"/>
    </source>
</evidence>
<dbReference type="SUPFAM" id="SSF49299">
    <property type="entry name" value="PKD domain"/>
    <property type="match status" value="1"/>
</dbReference>
<proteinExistence type="inferred from homology"/>
<dbReference type="Pfam" id="PF05572">
    <property type="entry name" value="Peptidase_M43"/>
    <property type="match status" value="1"/>
</dbReference>
<keyword evidence="6" id="KW-0862">Zinc</keyword>
<reference evidence="12" key="1">
    <citation type="journal article" date="2019" name="Int. J. Syst. Evol. Microbiol.">
        <title>The Global Catalogue of Microorganisms (GCM) 10K type strain sequencing project: providing services to taxonomists for standard genome sequencing and annotation.</title>
        <authorList>
            <consortium name="The Broad Institute Genomics Platform"/>
            <consortium name="The Broad Institute Genome Sequencing Center for Infectious Disease"/>
            <person name="Wu L."/>
            <person name="Ma J."/>
        </authorList>
    </citation>
    <scope>NUCLEOTIDE SEQUENCE [LARGE SCALE GENOMIC DNA]</scope>
    <source>
        <strain evidence="12">JCM 31921</strain>
    </source>
</reference>
<name>A0ABP8MDB4_9BACT</name>
<evidence type="ECO:0000259" key="9">
    <source>
        <dbReference type="Pfam" id="PF05572"/>
    </source>
</evidence>
<dbReference type="SUPFAM" id="SSF55486">
    <property type="entry name" value="Metalloproteases ('zincins'), catalytic domain"/>
    <property type="match status" value="1"/>
</dbReference>
<keyword evidence="2" id="KW-0645">Protease</keyword>
<protein>
    <recommendedName>
        <fullName evidence="13">T9SS type A sorting domain-containing protein</fullName>
    </recommendedName>
</protein>
<keyword evidence="3" id="KW-0479">Metal-binding</keyword>
<dbReference type="PANTHER" id="PTHR47466">
    <property type="match status" value="1"/>
</dbReference>
<sequence length="913" mass="102139">MTASYAQSAVNPCGTDDIYQRMVKEHPEILIKDAQLKEEIATRMKEMDLGSLARTTDDDGTTVYHVPLVFHIIHDYGAEYVTDAEIQACVARINTMYNKMNADTASVLAQYKGFIPNSNKRYIGNARIVWHLATKDPLGNPTNGVTRRRNYITRNGGDFAKYDQWPSSNYMNIWLISKMSAANNSAAAYAYKPATGDVIPYYDGVIGLAEYVSEVYYTYSHELGHELNLDHPWGGTNNPKVACGDDEVEDTPPTKGHDPEGGCSDLVDLYDDSCLITYFLPVAKLRLDSIKRADSPVYSLAVMKDTSTSKGITFKCRTRTRIDSLSFYPSAALGSTYIIGLSKNGTLIDTQHVVTTAKDTAQKVACKFRLLTADTATNYKLFFLQNPGAWRDTSYTALRTFPKGLNGTFWLKNADDYQTGNYYNFFYGIKITYGFFKIYDNDSLVDYPDTTNAQNVMDYTYCSKMFTYGQTQRMRAAIVSSTAHRDSLITPYNTTVRTGCFDTPNLKPVAEFSVERAATSGGVQTSDRTYFMCKDDAASYLFRFQNRSWQATPTSVDWTFTNSASIGATTSSTGTVATKFAETGWATVTATATNANGSSTFSDRVYVADPATKDPIGYFQEFRDTTENKNWPIFNYYNNRYQWEWVNYNGYWDQYCIRYHSFDNRTALKDVIVGDPSGDYDDFFSPAFDLSNLGTNGNLNFMYAGAYATTNPAYMKDSMEIAYSTDCGGTWKTLYKMGGAKMQTVGTVPITTGEYFPVYNDWKPMSINLVSGTTKIRDTRVFFRFRYKPSSRVFAFTTTSGMYASGNNFYMDRINISNNPLSVNEMALGSKLASVAPNPTQSNAFVLFSKPNANVHVAVMDITGKLVYSIDQKIDNSNGRIEIPASAIAVKGMYMVHITGDNELNQTEKLVVY</sequence>
<dbReference type="Gene3D" id="3.40.390.10">
    <property type="entry name" value="Collagenase (Catalytic Domain)"/>
    <property type="match status" value="2"/>
</dbReference>
<comment type="caution">
    <text evidence="11">The sequence shown here is derived from an EMBL/GenBank/DDBJ whole genome shotgun (WGS) entry which is preliminary data.</text>
</comment>
<gene>
    <name evidence="11" type="ORF">GCM10023092_01650</name>
</gene>
<evidence type="ECO:0000256" key="2">
    <source>
        <dbReference type="ARBA" id="ARBA00022670"/>
    </source>
</evidence>
<dbReference type="EMBL" id="BAABEZ010000001">
    <property type="protein sequence ID" value="GAA4448694.1"/>
    <property type="molecule type" value="Genomic_DNA"/>
</dbReference>
<evidence type="ECO:0000256" key="6">
    <source>
        <dbReference type="ARBA" id="ARBA00022833"/>
    </source>
</evidence>
<keyword evidence="7" id="KW-0482">Metalloprotease</keyword>
<comment type="similarity">
    <text evidence="1">Belongs to the peptidase M43B family.</text>
</comment>
<dbReference type="Proteomes" id="UP001501410">
    <property type="component" value="Unassembled WGS sequence"/>
</dbReference>
<dbReference type="NCBIfam" id="TIGR04183">
    <property type="entry name" value="Por_Secre_tail"/>
    <property type="match status" value="1"/>
</dbReference>
<dbReference type="InterPro" id="IPR026444">
    <property type="entry name" value="Secre_tail"/>
</dbReference>
<evidence type="ECO:0000313" key="12">
    <source>
        <dbReference type="Proteomes" id="UP001501410"/>
    </source>
</evidence>
<evidence type="ECO:0000256" key="5">
    <source>
        <dbReference type="ARBA" id="ARBA00022801"/>
    </source>
</evidence>
<keyword evidence="12" id="KW-1185">Reference proteome</keyword>
<evidence type="ECO:0000256" key="8">
    <source>
        <dbReference type="ARBA" id="ARBA00023157"/>
    </source>
</evidence>
<keyword evidence="8" id="KW-1015">Disulfide bond</keyword>
<evidence type="ECO:0000259" key="10">
    <source>
        <dbReference type="Pfam" id="PF18962"/>
    </source>
</evidence>
<dbReference type="Pfam" id="PF18962">
    <property type="entry name" value="Por_Secre_tail"/>
    <property type="match status" value="1"/>
</dbReference>
<evidence type="ECO:0008006" key="13">
    <source>
        <dbReference type="Google" id="ProtNLM"/>
    </source>
</evidence>
<dbReference type="InterPro" id="IPR024079">
    <property type="entry name" value="MetalloPept_cat_dom_sf"/>
</dbReference>
<evidence type="ECO:0000313" key="11">
    <source>
        <dbReference type="EMBL" id="GAA4448694.1"/>
    </source>
</evidence>
<evidence type="ECO:0000256" key="4">
    <source>
        <dbReference type="ARBA" id="ARBA00022729"/>
    </source>
</evidence>
<dbReference type="InterPro" id="IPR008754">
    <property type="entry name" value="Peptidase_M43"/>
</dbReference>
<feature type="domain" description="Peptidase M43 pregnancy-associated plasma-A" evidence="9">
    <location>
        <begin position="159"/>
        <end position="268"/>
    </location>
</feature>
<organism evidence="11 12">
    <name type="scientific">Rurimicrobium arvi</name>
    <dbReference type="NCBI Taxonomy" id="2049916"/>
    <lineage>
        <taxon>Bacteria</taxon>
        <taxon>Pseudomonadati</taxon>
        <taxon>Bacteroidota</taxon>
        <taxon>Chitinophagia</taxon>
        <taxon>Chitinophagales</taxon>
        <taxon>Chitinophagaceae</taxon>
        <taxon>Rurimicrobium</taxon>
    </lineage>
</organism>
<dbReference type="Gene3D" id="2.60.120.260">
    <property type="entry name" value="Galactose-binding domain-like"/>
    <property type="match status" value="1"/>
</dbReference>